<dbReference type="KEGG" id="uru:DSM104443_01709"/>
<organism evidence="2 3">
    <name type="scientific">Usitatibacter rugosus</name>
    <dbReference type="NCBI Taxonomy" id="2732067"/>
    <lineage>
        <taxon>Bacteria</taxon>
        <taxon>Pseudomonadati</taxon>
        <taxon>Pseudomonadota</taxon>
        <taxon>Betaproteobacteria</taxon>
        <taxon>Nitrosomonadales</taxon>
        <taxon>Usitatibacteraceae</taxon>
        <taxon>Usitatibacter</taxon>
    </lineage>
</organism>
<evidence type="ECO:0000259" key="1">
    <source>
        <dbReference type="SMART" id="SM00471"/>
    </source>
</evidence>
<dbReference type="EMBL" id="CP053069">
    <property type="protein sequence ID" value="QJR10642.1"/>
    <property type="molecule type" value="Genomic_DNA"/>
</dbReference>
<feature type="domain" description="HD/PDEase" evidence="1">
    <location>
        <begin position="65"/>
        <end position="207"/>
    </location>
</feature>
<accession>A0A6M4GUD0</accession>
<dbReference type="AlphaFoldDB" id="A0A6M4GUD0"/>
<keyword evidence="3" id="KW-1185">Reference proteome</keyword>
<dbReference type="SMART" id="SM00471">
    <property type="entry name" value="HDc"/>
    <property type="match status" value="1"/>
</dbReference>
<gene>
    <name evidence="2" type="ORF">DSM104443_01709</name>
</gene>
<sequence>MNFRRSEFDVTNRINTTDPVCVKLEVARLYARLYSREKPAPLMQAFDDIVSLYRGEYEGYAACDTDYHDLQHVLEVTLAMARLLDGYEHSRGDGPSIDDRLFQLGVICALFHDCGYIRKRGDKRHRHGAEYTSKHVSRGARFLKGYLPTIGMEEFADVAGSIVHFTGYERPVATIRVPSPIFKLIGSLLGSADIIAQMSDRCYLEKCRDRLFPEFVAGGITRKQTGKGEIVVFASAEDLVRKTPSFYQTASRRLDTDLGGCYRYAQTHFGGNNLYMDAVQQNVRFAERLGAGAQMALRRQPPSTIN</sequence>
<dbReference type="Gene3D" id="1.10.3210.10">
    <property type="entry name" value="Hypothetical protein af1432"/>
    <property type="match status" value="1"/>
</dbReference>
<evidence type="ECO:0000313" key="2">
    <source>
        <dbReference type="EMBL" id="QJR10642.1"/>
    </source>
</evidence>
<dbReference type="SUPFAM" id="SSF109604">
    <property type="entry name" value="HD-domain/PDEase-like"/>
    <property type="match status" value="1"/>
</dbReference>
<dbReference type="InterPro" id="IPR003607">
    <property type="entry name" value="HD/PDEase_dom"/>
</dbReference>
<dbReference type="CDD" id="cd00077">
    <property type="entry name" value="HDc"/>
    <property type="match status" value="1"/>
</dbReference>
<protein>
    <recommendedName>
        <fullName evidence="1">HD/PDEase domain-containing protein</fullName>
    </recommendedName>
</protein>
<dbReference type="RefSeq" id="WP_171091307.1">
    <property type="nucleotide sequence ID" value="NZ_CP053069.1"/>
</dbReference>
<proteinExistence type="predicted"/>
<dbReference type="Proteomes" id="UP000501534">
    <property type="component" value="Chromosome"/>
</dbReference>
<reference evidence="2 3" key="1">
    <citation type="submission" date="2020-04" db="EMBL/GenBank/DDBJ databases">
        <title>Usitatibacter rugosus gen. nov., sp. nov. and Usitatibacter palustris sp. nov., novel members of Usitatibacteraceae fam. nov. within the order Nitrosomonadales isolated from soil.</title>
        <authorList>
            <person name="Huber K.J."/>
            <person name="Neumann-Schaal M."/>
            <person name="Geppert A."/>
            <person name="Luckner M."/>
            <person name="Wanner G."/>
            <person name="Overmann J."/>
        </authorList>
    </citation>
    <scope>NUCLEOTIDE SEQUENCE [LARGE SCALE GENOMIC DNA]</scope>
    <source>
        <strain evidence="2 3">0125_3</strain>
    </source>
</reference>
<evidence type="ECO:0000313" key="3">
    <source>
        <dbReference type="Proteomes" id="UP000501534"/>
    </source>
</evidence>
<name>A0A6M4GUD0_9PROT</name>